<dbReference type="Pfam" id="PF08030">
    <property type="entry name" value="NAD_binding_6"/>
    <property type="match status" value="1"/>
</dbReference>
<dbReference type="InterPro" id="IPR017938">
    <property type="entry name" value="Riboflavin_synthase-like_b-brl"/>
</dbReference>
<dbReference type="InterPro" id="IPR017927">
    <property type="entry name" value="FAD-bd_FR_type"/>
</dbReference>
<dbReference type="Pfam" id="PF00400">
    <property type="entry name" value="WD40"/>
    <property type="match status" value="2"/>
</dbReference>
<sequence length="1096" mass="121507">MAWATARCLRFRQIQALVPAPAPHRRLVDESESLLQRRIPFAGNFFPHEGLSPAPALYLVPSAPNRRPHVQHFDPVNSLRSSQLLGSQCNLQLPRFSFESLVLAAQDNNLSTSTTSALHLAQSPLKLGPAPLTQALQEEIKRILNKEGVQECPMTSVSGLISPAQGELLPQPPTFRMADVKREVKKVRDAGKQIRLDPNVLGPDAGEAVGIGGVERFMAAQRNGMLPSVCTFTVHDTMDGMTCASFSQDSMRMAVGVAESYISLWNLKGEKLRGMRSGFQVTGVKDASSFKRLQEKQGTATGKLIIHSGPVYTAAFDTLSPSPRYLLSCSADTTTRLWSLDTLTNVAVYRGHQAPVWDVQWTGVSGGGSPLVQETEQQDYGLLSAVYVSILTDCISQPVLVAGLVVFGMFKKGRAPDGRYLASAAKNLSINLWDLSSGKRIKKMTGHTGAIHSLSFSAESNVLASGGGDWTVGIWALAPHIAGMIADDASYKADTCNACPVHTLKPVLDGWAIPSITMLQNMWSLRIDTSGTPGPVSSDPSEVLDLLYCFLGVEPVVGPHFHYPGAGLALARHLTALTQRKPTMSETRVQREFLTPRCLIFNIIWYSARIGTFAYGWLPTSGSQLDASHVLCLEFSWCWFGPCSMMASFFLPILCNLIRIISPKLTWLMPADENIWFHCQVHTTAHHKVRKQCFEAFWCTHHLAFFFMLGLFTHATGCFVQDSAEPDLILTFPFYSTNQALFRLPLLREVRMRRATTLQKLFPQAPEISKFQWHPFTITTAPEDPDVSVHIRQVGDWTQALSERLGAGPNTQSEALSIIPEGRSEFIEVDSTGVRELPMVRIDGPYGATAEDVFESEVAILIGTGISVTPFVSIHKHIWYCQRRGNLGTLRRVEFFWICHDAPPFWWFQALLQEVEATQTDPNCLRINIFLTQKFGEDILWNIASVCGQLRMAIETGQYLPDRESALRTKVGTFFYDPSTLAKAIKQGYLAINTDTIDFFVCQGALLSTKAGPCRIRPPSYVCYTVSCLDTPEMYPLITYTPPHSDTLMSRIRLHAIGSISWHSGRYAQVTQNWPQHATPLDDRLAPDHTPTSWHP</sequence>
<dbReference type="InterPro" id="IPR039261">
    <property type="entry name" value="FNR_nucleotide-bd"/>
</dbReference>
<feature type="repeat" description="WD" evidence="3">
    <location>
        <begin position="444"/>
        <end position="475"/>
    </location>
</feature>
<dbReference type="PANTHER" id="PTHR19879:SF1">
    <property type="entry name" value="CANNONBALL-RELATED"/>
    <property type="match status" value="1"/>
</dbReference>
<feature type="domain" description="FAD-binding FR-type" evidence="4">
    <location>
        <begin position="570"/>
        <end position="852"/>
    </location>
</feature>
<dbReference type="GO" id="GO:0006367">
    <property type="term" value="P:transcription initiation at RNA polymerase II promoter"/>
    <property type="evidence" value="ECO:0007669"/>
    <property type="project" value="TreeGrafter"/>
</dbReference>
<dbReference type="CDD" id="cd06186">
    <property type="entry name" value="NOX_Duox_like_FAD_NADP"/>
    <property type="match status" value="1"/>
</dbReference>
<dbReference type="PROSITE" id="PS50082">
    <property type="entry name" value="WD_REPEATS_2"/>
    <property type="match status" value="3"/>
</dbReference>
<dbReference type="InterPro" id="IPR013112">
    <property type="entry name" value="FAD-bd_8"/>
</dbReference>
<dbReference type="SUPFAM" id="SSF63380">
    <property type="entry name" value="Riboflavin synthase domain-like"/>
    <property type="match status" value="1"/>
</dbReference>
<dbReference type="PROSITE" id="PS51384">
    <property type="entry name" value="FAD_FR"/>
    <property type="match status" value="1"/>
</dbReference>
<dbReference type="GO" id="GO:0005669">
    <property type="term" value="C:transcription factor TFIID complex"/>
    <property type="evidence" value="ECO:0007669"/>
    <property type="project" value="TreeGrafter"/>
</dbReference>
<dbReference type="SUPFAM" id="SSF50978">
    <property type="entry name" value="WD40 repeat-like"/>
    <property type="match status" value="1"/>
</dbReference>
<dbReference type="InterPro" id="IPR015943">
    <property type="entry name" value="WD40/YVTN_repeat-like_dom_sf"/>
</dbReference>
<name>A0A5N5QA58_9AGAM</name>
<dbReference type="OrthoDB" id="10266330at2759"/>
<proteinExistence type="predicted"/>
<keyword evidence="2" id="KW-0560">Oxidoreductase</keyword>
<feature type="repeat" description="WD" evidence="3">
    <location>
        <begin position="416"/>
        <end position="443"/>
    </location>
</feature>
<accession>A0A5N5QA58</accession>
<evidence type="ECO:0000259" key="4">
    <source>
        <dbReference type="PROSITE" id="PS51384"/>
    </source>
</evidence>
<protein>
    <submittedName>
        <fullName evidence="5">NADPH oxidase isoform 1</fullName>
    </submittedName>
</protein>
<dbReference type="Gene3D" id="3.40.50.80">
    <property type="entry name" value="Nucleotide-binding domain of ferredoxin-NADP reductase (FNR) module"/>
    <property type="match status" value="1"/>
</dbReference>
<keyword evidence="3" id="KW-0853">WD repeat</keyword>
<keyword evidence="1" id="KW-0249">Electron transport</keyword>
<reference evidence="5 6" key="1">
    <citation type="journal article" date="2019" name="Fungal Biol. Biotechnol.">
        <title>Draft genome sequence of fastidious pathogen Ceratobasidium theobromae, which causes vascular-streak dieback in Theobroma cacao.</title>
        <authorList>
            <person name="Ali S.S."/>
            <person name="Asman A."/>
            <person name="Shao J."/>
            <person name="Firmansyah A.P."/>
            <person name="Susilo A.W."/>
            <person name="Rosmana A."/>
            <person name="McMahon P."/>
            <person name="Junaid M."/>
            <person name="Guest D."/>
            <person name="Kheng T.Y."/>
            <person name="Meinhardt L.W."/>
            <person name="Bailey B.A."/>
        </authorList>
    </citation>
    <scope>NUCLEOTIDE SEQUENCE [LARGE SCALE GENOMIC DNA]</scope>
    <source>
        <strain evidence="5 6">CT2</strain>
    </source>
</reference>
<dbReference type="InterPro" id="IPR036322">
    <property type="entry name" value="WD40_repeat_dom_sf"/>
</dbReference>
<dbReference type="Pfam" id="PF08022">
    <property type="entry name" value="FAD_binding_8"/>
    <property type="match status" value="1"/>
</dbReference>
<evidence type="ECO:0000313" key="6">
    <source>
        <dbReference type="Proteomes" id="UP000383932"/>
    </source>
</evidence>
<comment type="caution">
    <text evidence="5">The sequence shown here is derived from an EMBL/GenBank/DDBJ whole genome shotgun (WGS) entry which is preliminary data.</text>
</comment>
<gene>
    <name evidence="5" type="ORF">CTheo_8177</name>
</gene>
<evidence type="ECO:0000313" key="5">
    <source>
        <dbReference type="EMBL" id="KAB5588383.1"/>
    </source>
</evidence>
<dbReference type="AlphaFoldDB" id="A0A5N5QA58"/>
<keyword evidence="6" id="KW-1185">Reference proteome</keyword>
<dbReference type="EMBL" id="SSOP01000469">
    <property type="protein sequence ID" value="KAB5588383.1"/>
    <property type="molecule type" value="Genomic_DNA"/>
</dbReference>
<dbReference type="SMART" id="SM00320">
    <property type="entry name" value="WD40"/>
    <property type="match status" value="4"/>
</dbReference>
<dbReference type="Proteomes" id="UP000383932">
    <property type="component" value="Unassembled WGS sequence"/>
</dbReference>
<dbReference type="InterPro" id="IPR013121">
    <property type="entry name" value="Fe_red_NAD-bd_6"/>
</dbReference>
<organism evidence="5 6">
    <name type="scientific">Ceratobasidium theobromae</name>
    <dbReference type="NCBI Taxonomy" id="1582974"/>
    <lineage>
        <taxon>Eukaryota</taxon>
        <taxon>Fungi</taxon>
        <taxon>Dikarya</taxon>
        <taxon>Basidiomycota</taxon>
        <taxon>Agaricomycotina</taxon>
        <taxon>Agaricomycetes</taxon>
        <taxon>Cantharellales</taxon>
        <taxon>Ceratobasidiaceae</taxon>
        <taxon>Ceratobasidium</taxon>
    </lineage>
</organism>
<dbReference type="SUPFAM" id="SSF52343">
    <property type="entry name" value="Ferredoxin reductase-like, C-terminal NADP-linked domain"/>
    <property type="match status" value="1"/>
</dbReference>
<dbReference type="Gene3D" id="2.130.10.10">
    <property type="entry name" value="YVTN repeat-like/Quinoprotein amine dehydrogenase"/>
    <property type="match status" value="2"/>
</dbReference>
<dbReference type="InterPro" id="IPR001680">
    <property type="entry name" value="WD40_rpt"/>
</dbReference>
<dbReference type="PROSITE" id="PS50294">
    <property type="entry name" value="WD_REPEATS_REGION"/>
    <property type="match status" value="1"/>
</dbReference>
<dbReference type="PANTHER" id="PTHR19879">
    <property type="entry name" value="TRANSCRIPTION INITIATION FACTOR TFIID"/>
    <property type="match status" value="1"/>
</dbReference>
<evidence type="ECO:0000256" key="2">
    <source>
        <dbReference type="ARBA" id="ARBA00023002"/>
    </source>
</evidence>
<evidence type="ECO:0000256" key="1">
    <source>
        <dbReference type="ARBA" id="ARBA00022982"/>
    </source>
</evidence>
<keyword evidence="1" id="KW-0813">Transport</keyword>
<dbReference type="GO" id="GO:0016491">
    <property type="term" value="F:oxidoreductase activity"/>
    <property type="evidence" value="ECO:0007669"/>
    <property type="project" value="UniProtKB-KW"/>
</dbReference>
<dbReference type="GO" id="GO:0016251">
    <property type="term" value="F:RNA polymerase II general transcription initiation factor activity"/>
    <property type="evidence" value="ECO:0007669"/>
    <property type="project" value="TreeGrafter"/>
</dbReference>
<evidence type="ECO:0000256" key="3">
    <source>
        <dbReference type="PROSITE-ProRule" id="PRU00221"/>
    </source>
</evidence>
<feature type="repeat" description="WD" evidence="3">
    <location>
        <begin position="304"/>
        <end position="348"/>
    </location>
</feature>